<keyword evidence="2" id="KW-0963">Cytoplasm</keyword>
<evidence type="ECO:0000259" key="3">
    <source>
        <dbReference type="PROSITE" id="PS51918"/>
    </source>
</evidence>
<dbReference type="EMBL" id="CP021023">
    <property type="protein sequence ID" value="ARN55657.1"/>
    <property type="molecule type" value="Genomic_DNA"/>
</dbReference>
<reference evidence="5" key="1">
    <citation type="submission" date="2017-04" db="EMBL/GenBank/DDBJ databases">
        <title>Comparative genomics and description of representatives of a novel lineage of planctomycetes thriving in anoxic sediments.</title>
        <authorList>
            <person name="Spring S."/>
            <person name="Bunk B."/>
            <person name="Sproer C."/>
        </authorList>
    </citation>
    <scope>NUCLEOTIDE SEQUENCE [LARGE SCALE GENOMIC DNA]</scope>
    <source>
        <strain evidence="5">ST-PulAB-D4</strain>
    </source>
</reference>
<dbReference type="PANTHER" id="PTHR13932">
    <property type="entry name" value="COPROPORPHYRINIGEN III OXIDASE"/>
    <property type="match status" value="1"/>
</dbReference>
<comment type="similarity">
    <text evidence="1">Belongs to the anaerobic coproporphyrinogen-III oxidase family. HemW subfamily.</text>
</comment>
<sequence length="373" mass="41769">MIETASLYVHIPFCDYKCGCCGFYSIPETDENVHQDYLNALQNELDSFDIDEDSLETIYIGGGSPSILSDKNLSALLSMFAEKFSPIEFTVEMNPRHLTRDKLITAELFAVDRLSVGVQSFSEKSLEVLGRKGSRAENLNALDAAGESVIENLNIDLIFGLPSQTLEDFAKDLDIALSFEPSHISAYSLSVEQGTPLAEAVKNGKLKLPDQQLDRKMYEHLIHRLEEAGLYQYEISNFSLPDFECLHNWNYWRSEQYLGLGASAGSFCEGKRFSNPADVEGYIAAGGNPERECQVLTEKEYAWQTAVLMLRTNRGILSPEFSDKTGFDFEKLFSSEIEKNINEGLLEKTLSGFRLTPEGFSVADTVSRDFVLD</sequence>
<accession>A0A1W6LIN5</accession>
<evidence type="ECO:0000256" key="1">
    <source>
        <dbReference type="ARBA" id="ARBA00006100"/>
    </source>
</evidence>
<dbReference type="InterPro" id="IPR034505">
    <property type="entry name" value="Coproporphyrinogen-III_oxidase"/>
</dbReference>
<keyword evidence="2" id="KW-0479">Metal-binding</keyword>
<dbReference type="STRING" id="1941349.STSP1_00017"/>
<keyword evidence="2" id="KW-0143">Chaperone</keyword>
<comment type="subcellular location">
    <subcellularLocation>
        <location evidence="2">Cytoplasm</location>
    </subcellularLocation>
</comment>
<organism evidence="4 5">
    <name type="scientific">Sedimentisphaera salicampi</name>
    <dbReference type="NCBI Taxonomy" id="1941349"/>
    <lineage>
        <taxon>Bacteria</taxon>
        <taxon>Pseudomonadati</taxon>
        <taxon>Planctomycetota</taxon>
        <taxon>Phycisphaerae</taxon>
        <taxon>Sedimentisphaerales</taxon>
        <taxon>Sedimentisphaeraceae</taxon>
        <taxon>Sedimentisphaera</taxon>
    </lineage>
</organism>
<dbReference type="RefSeq" id="WP_085754391.1">
    <property type="nucleotide sequence ID" value="NZ_CP021023.1"/>
</dbReference>
<name>A0A1W6LIN5_9BACT</name>
<dbReference type="InterPro" id="IPR006638">
    <property type="entry name" value="Elp3/MiaA/NifB-like_rSAM"/>
</dbReference>
<dbReference type="InterPro" id="IPR010723">
    <property type="entry name" value="HemN_C"/>
</dbReference>
<dbReference type="Pfam" id="PF06969">
    <property type="entry name" value="HemN_C"/>
    <property type="match status" value="1"/>
</dbReference>
<feature type="domain" description="Radical SAM core" evidence="3">
    <location>
        <begin position="1"/>
        <end position="231"/>
    </location>
</feature>
<keyword evidence="2" id="KW-0408">Iron</keyword>
<keyword evidence="2" id="KW-0004">4Fe-4S</keyword>
<dbReference type="Gene3D" id="3.30.750.200">
    <property type="match status" value="1"/>
</dbReference>
<dbReference type="InterPro" id="IPR058240">
    <property type="entry name" value="rSAM_sf"/>
</dbReference>
<dbReference type="GO" id="GO:0006779">
    <property type="term" value="P:porphyrin-containing compound biosynthetic process"/>
    <property type="evidence" value="ECO:0007669"/>
    <property type="project" value="InterPro"/>
</dbReference>
<keyword evidence="2" id="KW-0349">Heme</keyword>
<dbReference type="SFLD" id="SFLDF00562">
    <property type="entry name" value="HemN-like__clustered_with_heat"/>
    <property type="match status" value="1"/>
</dbReference>
<protein>
    <recommendedName>
        <fullName evidence="2">Heme chaperone HemW</fullName>
    </recommendedName>
</protein>
<proteinExistence type="inferred from homology"/>
<dbReference type="SUPFAM" id="SSF102114">
    <property type="entry name" value="Radical SAM enzymes"/>
    <property type="match status" value="1"/>
</dbReference>
<evidence type="ECO:0000256" key="2">
    <source>
        <dbReference type="RuleBase" id="RU364116"/>
    </source>
</evidence>
<dbReference type="SFLD" id="SFLDG01065">
    <property type="entry name" value="anaerobic_coproporphyrinogen-I"/>
    <property type="match status" value="1"/>
</dbReference>
<dbReference type="AlphaFoldDB" id="A0A1W6LIN5"/>
<dbReference type="PROSITE" id="PS51918">
    <property type="entry name" value="RADICAL_SAM"/>
    <property type="match status" value="1"/>
</dbReference>
<keyword evidence="4" id="KW-0560">Oxidoreductase</keyword>
<keyword evidence="2" id="KW-0411">Iron-sulfur</keyword>
<dbReference type="InterPro" id="IPR004559">
    <property type="entry name" value="HemW-like"/>
</dbReference>
<dbReference type="SMART" id="SM00729">
    <property type="entry name" value="Elp3"/>
    <property type="match status" value="1"/>
</dbReference>
<keyword evidence="2" id="KW-0949">S-adenosyl-L-methionine</keyword>
<dbReference type="GO" id="GO:0004109">
    <property type="term" value="F:coproporphyrinogen oxidase activity"/>
    <property type="evidence" value="ECO:0007669"/>
    <property type="project" value="InterPro"/>
</dbReference>
<dbReference type="GO" id="GO:0046872">
    <property type="term" value="F:metal ion binding"/>
    <property type="evidence" value="ECO:0007669"/>
    <property type="project" value="UniProtKB-UniRule"/>
</dbReference>
<comment type="function">
    <text evidence="2">Probably acts as a heme chaperone, transferring heme to an unknown acceptor. Binds one molecule of heme per monomer, possibly covalently. Binds 1 [4Fe-4S] cluster. The cluster is coordinated with 3 cysteines and an exchangeable S-adenosyl-L-methionine.</text>
</comment>
<dbReference type="InterPro" id="IPR007197">
    <property type="entry name" value="rSAM"/>
</dbReference>
<evidence type="ECO:0000313" key="5">
    <source>
        <dbReference type="Proteomes" id="UP000193334"/>
    </source>
</evidence>
<dbReference type="KEGG" id="pbp:STSP1_00017"/>
<dbReference type="PANTHER" id="PTHR13932:SF5">
    <property type="entry name" value="RADICAL S-ADENOSYL METHIONINE DOMAIN-CONTAINING PROTEIN 1, MITOCHONDRIAL"/>
    <property type="match status" value="1"/>
</dbReference>
<dbReference type="Proteomes" id="UP000193334">
    <property type="component" value="Chromosome"/>
</dbReference>
<dbReference type="Pfam" id="PF04055">
    <property type="entry name" value="Radical_SAM"/>
    <property type="match status" value="1"/>
</dbReference>
<dbReference type="NCBIfam" id="TIGR00539">
    <property type="entry name" value="hemN_rel"/>
    <property type="match status" value="1"/>
</dbReference>
<dbReference type="GO" id="GO:0051539">
    <property type="term" value="F:4 iron, 4 sulfur cluster binding"/>
    <property type="evidence" value="ECO:0007669"/>
    <property type="project" value="UniProtKB-UniRule"/>
</dbReference>
<keyword evidence="5" id="KW-1185">Reference proteome</keyword>
<dbReference type="SFLD" id="SFLDS00029">
    <property type="entry name" value="Radical_SAM"/>
    <property type="match status" value="1"/>
</dbReference>
<gene>
    <name evidence="4" type="primary">hemN</name>
    <name evidence="4" type="ORF">STSP1_00017</name>
</gene>
<evidence type="ECO:0000313" key="4">
    <source>
        <dbReference type="EMBL" id="ARN55657.1"/>
    </source>
</evidence>
<dbReference type="GO" id="GO:0005737">
    <property type="term" value="C:cytoplasm"/>
    <property type="evidence" value="ECO:0007669"/>
    <property type="project" value="UniProtKB-SubCell"/>
</dbReference>